<feature type="compositionally biased region" description="Basic and acidic residues" evidence="1">
    <location>
        <begin position="58"/>
        <end position="96"/>
    </location>
</feature>
<feature type="region of interest" description="Disordered" evidence="1">
    <location>
        <begin position="19"/>
        <end position="220"/>
    </location>
</feature>
<dbReference type="EMBL" id="BSDT01000001">
    <property type="protein sequence ID" value="GLI40479.1"/>
    <property type="molecule type" value="Genomic_DNA"/>
</dbReference>
<evidence type="ECO:0000313" key="3">
    <source>
        <dbReference type="Proteomes" id="UP001144313"/>
    </source>
</evidence>
<accession>A0A9W6G525</accession>
<feature type="compositionally biased region" description="Basic residues" evidence="1">
    <location>
        <begin position="36"/>
        <end position="46"/>
    </location>
</feature>
<feature type="compositionally biased region" description="Basic and acidic residues" evidence="1">
    <location>
        <begin position="172"/>
        <end position="189"/>
    </location>
</feature>
<feature type="compositionally biased region" description="Basic and acidic residues" evidence="1">
    <location>
        <begin position="117"/>
        <end position="137"/>
    </location>
</feature>
<evidence type="ECO:0000313" key="2">
    <source>
        <dbReference type="EMBL" id="GLI40479.1"/>
    </source>
</evidence>
<dbReference type="Proteomes" id="UP001144313">
    <property type="component" value="Unassembled WGS sequence"/>
</dbReference>
<sequence length="220" mass="24478">MTSNDYRDVVPVWEGVLFTGSGEGGIGRVPGTARTASRRAAARRRSGPVGVPPPARLPETERDAGTDDHGPRDIRDGHRRDAEHRGREERTDRHEPGQQAAAVGPDAAKRVVPQQERYGRDQHTEVDVGRAFGERRHSQCVRPFEPQPRNEQHRYGERCGVSGHPRGSQFRQQRDREQGEQHLASERADGQQQARDTAGAEPGGDGRAACDHHRRDHRPA</sequence>
<proteinExistence type="predicted"/>
<organism evidence="2 3">
    <name type="scientific">Glycomyces algeriensis</name>
    <dbReference type="NCBI Taxonomy" id="256037"/>
    <lineage>
        <taxon>Bacteria</taxon>
        <taxon>Bacillati</taxon>
        <taxon>Actinomycetota</taxon>
        <taxon>Actinomycetes</taxon>
        <taxon>Glycomycetales</taxon>
        <taxon>Glycomycetaceae</taxon>
        <taxon>Glycomyces</taxon>
    </lineage>
</organism>
<keyword evidence="3" id="KW-1185">Reference proteome</keyword>
<comment type="caution">
    <text evidence="2">The sequence shown here is derived from an EMBL/GenBank/DDBJ whole genome shotgun (WGS) entry which is preliminary data.</text>
</comment>
<feature type="compositionally biased region" description="Basic and acidic residues" evidence="1">
    <location>
        <begin position="148"/>
        <end position="157"/>
    </location>
</feature>
<protein>
    <submittedName>
        <fullName evidence="2">Uncharacterized protein</fullName>
    </submittedName>
</protein>
<name>A0A9W6G525_9ACTN</name>
<gene>
    <name evidence="2" type="ORF">GALLR39Z86_03290</name>
</gene>
<feature type="compositionally biased region" description="Basic and acidic residues" evidence="1">
    <location>
        <begin position="208"/>
        <end position="220"/>
    </location>
</feature>
<dbReference type="AlphaFoldDB" id="A0A9W6G525"/>
<evidence type="ECO:0000256" key="1">
    <source>
        <dbReference type="SAM" id="MobiDB-lite"/>
    </source>
</evidence>
<reference evidence="2" key="1">
    <citation type="submission" date="2022-12" db="EMBL/GenBank/DDBJ databases">
        <title>Reference genome sequencing for broad-spectrum identification of bacterial and archaeal isolates by mass spectrometry.</title>
        <authorList>
            <person name="Sekiguchi Y."/>
            <person name="Tourlousse D.M."/>
        </authorList>
    </citation>
    <scope>NUCLEOTIDE SEQUENCE</scope>
    <source>
        <strain evidence="2">LLR39Z86</strain>
    </source>
</reference>